<dbReference type="AlphaFoldDB" id="A0A7W3JTY9"/>
<dbReference type="SMART" id="SM00858">
    <property type="entry name" value="SAF"/>
    <property type="match status" value="1"/>
</dbReference>
<gene>
    <name evidence="3" type="ORF">FB555_001312</name>
</gene>
<dbReference type="CDD" id="cd11614">
    <property type="entry name" value="SAF_CpaB_FlgA_like"/>
    <property type="match status" value="1"/>
</dbReference>
<evidence type="ECO:0000313" key="4">
    <source>
        <dbReference type="Proteomes" id="UP000524237"/>
    </source>
</evidence>
<comment type="caution">
    <text evidence="3">The sequence shown here is derived from an EMBL/GenBank/DDBJ whole genome shotgun (WGS) entry which is preliminary data.</text>
</comment>
<reference evidence="3 4" key="1">
    <citation type="submission" date="2020-07" db="EMBL/GenBank/DDBJ databases">
        <title>Sequencing the genomes of 1000 actinobacteria strains.</title>
        <authorList>
            <person name="Klenk H.-P."/>
        </authorList>
    </citation>
    <scope>NUCLEOTIDE SEQUENCE [LARGE SCALE GENOMIC DNA]</scope>
    <source>
        <strain evidence="3 4">DSM 23737</strain>
    </source>
</reference>
<evidence type="ECO:0000313" key="3">
    <source>
        <dbReference type="EMBL" id="MBA8829209.1"/>
    </source>
</evidence>
<keyword evidence="4" id="KW-1185">Reference proteome</keyword>
<dbReference type="Pfam" id="PF08666">
    <property type="entry name" value="SAF"/>
    <property type="match status" value="1"/>
</dbReference>
<organism evidence="3 4">
    <name type="scientific">Alpinimonas psychrophila</name>
    <dbReference type="NCBI Taxonomy" id="748908"/>
    <lineage>
        <taxon>Bacteria</taxon>
        <taxon>Bacillati</taxon>
        <taxon>Actinomycetota</taxon>
        <taxon>Actinomycetes</taxon>
        <taxon>Micrococcales</taxon>
        <taxon>Microbacteriaceae</taxon>
        <taxon>Alpinimonas</taxon>
    </lineage>
</organism>
<evidence type="ECO:0000259" key="2">
    <source>
        <dbReference type="SMART" id="SM00858"/>
    </source>
</evidence>
<dbReference type="EMBL" id="JACGWU010000003">
    <property type="protein sequence ID" value="MBA8829209.1"/>
    <property type="molecule type" value="Genomic_DNA"/>
</dbReference>
<feature type="transmembrane region" description="Helical" evidence="1">
    <location>
        <begin position="21"/>
        <end position="41"/>
    </location>
</feature>
<keyword evidence="1" id="KW-1133">Transmembrane helix</keyword>
<feature type="domain" description="SAF" evidence="2">
    <location>
        <begin position="48"/>
        <end position="110"/>
    </location>
</feature>
<evidence type="ECO:0000256" key="1">
    <source>
        <dbReference type="SAM" id="Phobius"/>
    </source>
</evidence>
<keyword evidence="1" id="KW-0472">Membrane</keyword>
<dbReference type="InterPro" id="IPR013974">
    <property type="entry name" value="SAF"/>
</dbReference>
<sequence length="217" mass="22435">MVNRDARIFGSRHIGIRHIDIRLVIGLVLVVASIAGVYGLVAAADRTTAVYIASRPLAAGYQIQARDLDVVHVRLAGASASYVAEDGLRRGAVLLRPLDAGELIPIAAIGSAKDVTSSTLVLALTSPLPIDTQPGSIVDLWTARQLGQNSFGPPTILVPQAQILRVIESSGIGSASRVVNVEITIPRDKVALVLQAQANGDVTSLVPTAGALSGAGS</sequence>
<accession>A0A7W3JTY9</accession>
<keyword evidence="1" id="KW-0812">Transmembrane</keyword>
<dbReference type="RefSeq" id="WP_182484651.1">
    <property type="nucleotide sequence ID" value="NZ_JACGWU010000003.1"/>
</dbReference>
<dbReference type="Proteomes" id="UP000524237">
    <property type="component" value="Unassembled WGS sequence"/>
</dbReference>
<protein>
    <recommendedName>
        <fullName evidence="2">SAF domain-containing protein</fullName>
    </recommendedName>
</protein>
<name>A0A7W3JTY9_9MICO</name>
<proteinExistence type="predicted"/>